<evidence type="ECO:0000313" key="2">
    <source>
        <dbReference type="EMBL" id="CUA95420.1"/>
    </source>
</evidence>
<dbReference type="CDD" id="cd00130">
    <property type="entry name" value="PAS"/>
    <property type="match status" value="1"/>
</dbReference>
<dbReference type="SMART" id="SM00267">
    <property type="entry name" value="GGDEF"/>
    <property type="match status" value="1"/>
</dbReference>
<dbReference type="SUPFAM" id="SSF55073">
    <property type="entry name" value="Nucleotide cyclase"/>
    <property type="match status" value="1"/>
</dbReference>
<dbReference type="EMBL" id="CYHE01000004">
    <property type="protein sequence ID" value="CUA95420.1"/>
    <property type="molecule type" value="Genomic_DNA"/>
</dbReference>
<dbReference type="PROSITE" id="PS50887">
    <property type="entry name" value="GGDEF"/>
    <property type="match status" value="1"/>
</dbReference>
<name>A0A0K6HX02_9HYPH</name>
<dbReference type="CDD" id="cd01949">
    <property type="entry name" value="GGDEF"/>
    <property type="match status" value="1"/>
</dbReference>
<dbReference type="PANTHER" id="PTHR44757:SF2">
    <property type="entry name" value="BIOFILM ARCHITECTURE MAINTENANCE PROTEIN MBAA"/>
    <property type="match status" value="1"/>
</dbReference>
<reference evidence="3" key="1">
    <citation type="submission" date="2015-08" db="EMBL/GenBank/DDBJ databases">
        <authorList>
            <person name="Varghese N."/>
        </authorList>
    </citation>
    <scope>NUCLEOTIDE SEQUENCE [LARGE SCALE GENOMIC DNA]</scope>
    <source>
        <strain evidence="3">DSM 23407</strain>
    </source>
</reference>
<keyword evidence="3" id="KW-1185">Reference proteome</keyword>
<dbReference type="InterPro" id="IPR000014">
    <property type="entry name" value="PAS"/>
</dbReference>
<dbReference type="Pfam" id="PF00990">
    <property type="entry name" value="GGDEF"/>
    <property type="match status" value="1"/>
</dbReference>
<dbReference type="RefSeq" id="WP_055455321.1">
    <property type="nucleotide sequence ID" value="NZ_CYHE01000004.1"/>
</dbReference>
<dbReference type="InterPro" id="IPR035965">
    <property type="entry name" value="PAS-like_dom_sf"/>
</dbReference>
<dbReference type="PANTHER" id="PTHR44757">
    <property type="entry name" value="DIGUANYLATE CYCLASE DGCP"/>
    <property type="match status" value="1"/>
</dbReference>
<dbReference type="InterPro" id="IPR000160">
    <property type="entry name" value="GGDEF_dom"/>
</dbReference>
<dbReference type="NCBIfam" id="TIGR00254">
    <property type="entry name" value="GGDEF"/>
    <property type="match status" value="1"/>
</dbReference>
<dbReference type="InterPro" id="IPR043128">
    <property type="entry name" value="Rev_trsase/Diguanyl_cyclase"/>
</dbReference>
<accession>A0A0K6HX02</accession>
<evidence type="ECO:0000313" key="3">
    <source>
        <dbReference type="Proteomes" id="UP000183900"/>
    </source>
</evidence>
<dbReference type="Gene3D" id="3.30.450.20">
    <property type="entry name" value="PAS domain"/>
    <property type="match status" value="1"/>
</dbReference>
<dbReference type="Proteomes" id="UP000183900">
    <property type="component" value="Unassembled WGS sequence"/>
</dbReference>
<dbReference type="OrthoDB" id="9812260at2"/>
<dbReference type="InterPro" id="IPR029787">
    <property type="entry name" value="Nucleotide_cyclase"/>
</dbReference>
<gene>
    <name evidence="2" type="ORF">Ga0061067_1041</name>
</gene>
<proteinExistence type="predicted"/>
<feature type="domain" description="GGDEF" evidence="1">
    <location>
        <begin position="298"/>
        <end position="429"/>
    </location>
</feature>
<dbReference type="InterPro" id="IPR052155">
    <property type="entry name" value="Biofilm_reg_signaling"/>
</dbReference>
<organism evidence="2 3">
    <name type="scientific">Pannonibacter indicus</name>
    <dbReference type="NCBI Taxonomy" id="466044"/>
    <lineage>
        <taxon>Bacteria</taxon>
        <taxon>Pseudomonadati</taxon>
        <taxon>Pseudomonadota</taxon>
        <taxon>Alphaproteobacteria</taxon>
        <taxon>Hyphomicrobiales</taxon>
        <taxon>Stappiaceae</taxon>
        <taxon>Pannonibacter</taxon>
    </lineage>
</organism>
<protein>
    <submittedName>
        <fullName evidence="2">Diguanylate cyclase (GGDEF) domain</fullName>
    </submittedName>
</protein>
<evidence type="ECO:0000259" key="1">
    <source>
        <dbReference type="PROSITE" id="PS50887"/>
    </source>
</evidence>
<dbReference type="SUPFAM" id="SSF55785">
    <property type="entry name" value="PYP-like sensor domain (PAS domain)"/>
    <property type="match status" value="1"/>
</dbReference>
<dbReference type="AlphaFoldDB" id="A0A0K6HX02"/>
<dbReference type="Gene3D" id="3.30.70.270">
    <property type="match status" value="1"/>
</dbReference>
<sequence>MPGSPSPSADVSGLLDAWYDVPCALAVTDASFRVTHANRLFCRLSGIDESAAEGKRLSSFLSRPSQIYFESVLAPLLHIEGACFEVALSLQAASSSTPVLVNMTVRTRVSPRLYDVAVFPAPERRSFEEQLLSLKSDAERRAAWLAQLEALSGIGAWTYELRTGRMLWSGRTYELYGISSGTEIDLETALRPFAPAVRRMIKDMLAQPDLPSLAPVSHEVEFSHPSGLVRRFKIAGHGSVNQLGEPVIQGVLQDITDAYNSQLDLWRAAHFDQITSLGNRYLFNAELSGWTEPKGEAAEFFLLIIDLDGFKAVNDTYGHRAGDDVLKEVSRRISLCASAGSFRLGGDEFALIVDANSGVDAVRALAQHLLTDIARPIDIGKEAVCVSASIGIAHYPSDGCESDLLLHAADCAMYAAKKNGKNQFAMFPLEAGADI</sequence>